<dbReference type="EMBL" id="ACPB03001124">
    <property type="status" value="NOT_ANNOTATED_CDS"/>
    <property type="molecule type" value="Genomic_DNA"/>
</dbReference>
<dbReference type="SMART" id="SM00028">
    <property type="entry name" value="TPR"/>
    <property type="match status" value="3"/>
</dbReference>
<keyword evidence="2" id="KW-0802">TPR repeat</keyword>
<keyword evidence="1" id="KW-0677">Repeat</keyword>
<dbReference type="InParanoid" id="T1HG29"/>
<dbReference type="InterPro" id="IPR019734">
    <property type="entry name" value="TPR_rpt"/>
</dbReference>
<dbReference type="PANTHER" id="PTHR44314">
    <property type="entry name" value="CILIA- AND FLAGELLA-ASSOCIATED PROTEIN 70"/>
    <property type="match status" value="1"/>
</dbReference>
<dbReference type="OMA" id="YLAACHY"/>
<dbReference type="InterPro" id="IPR052628">
    <property type="entry name" value="CFAP70"/>
</dbReference>
<dbReference type="AlphaFoldDB" id="T1HG29"/>
<dbReference type="SUPFAM" id="SSF48452">
    <property type="entry name" value="TPR-like"/>
    <property type="match status" value="2"/>
</dbReference>
<evidence type="ECO:0000256" key="2">
    <source>
        <dbReference type="ARBA" id="ARBA00022803"/>
    </source>
</evidence>
<dbReference type="EnsemblMetazoa" id="RPRC003001-RA">
    <property type="protein sequence ID" value="RPRC003001-PA"/>
    <property type="gene ID" value="RPRC003001"/>
</dbReference>
<dbReference type="Gene3D" id="1.25.40.10">
    <property type="entry name" value="Tetratricopeptide repeat domain"/>
    <property type="match status" value="1"/>
</dbReference>
<proteinExistence type="predicted"/>
<dbReference type="VEuPathDB" id="VectorBase:RPRC003001"/>
<dbReference type="Proteomes" id="UP000015103">
    <property type="component" value="Unassembled WGS sequence"/>
</dbReference>
<dbReference type="GO" id="GO:0070062">
    <property type="term" value="C:extracellular exosome"/>
    <property type="evidence" value="ECO:0007669"/>
    <property type="project" value="TreeGrafter"/>
</dbReference>
<sequence length="335" mass="38679">MYGAIMAITGQIEVAELFFDVLTRLYPLFTEGWVAFSMFYNIIGKKEGVDVTLGVANKCEILLEHPKQNLSKFPPINWNVNFHQFSEEMLIRAAIYMLSLNLHKNLELQFVEACMGQVLAEKKCETSSYHYYLAACHYQQKRYSDSLKHLEAIKTLKWADSNLWCLMGNNYYSMKKHKLAKRAYTMAVETSKIGNTCLSTLLSFVRMGFYQLGEHKYEEAYFIFKSIVSQYPTAKTWCGLGIACYRLNHHSDAELALTESNMLDAQCSLTWAYLALINGIRKNANNFEQCARIAIEKGLRASELVKELWNVWQHLIGVTRRRSKLKILSESEINY</sequence>
<evidence type="ECO:0000313" key="3">
    <source>
        <dbReference type="EnsemblMetazoa" id="RPRC003001-PA"/>
    </source>
</evidence>
<accession>T1HG29</accession>
<dbReference type="HOGENOM" id="CLU_829809_0_0_1"/>
<dbReference type="GO" id="GO:0003341">
    <property type="term" value="P:cilium movement"/>
    <property type="evidence" value="ECO:0007669"/>
    <property type="project" value="TreeGrafter"/>
</dbReference>
<keyword evidence="4" id="KW-1185">Reference proteome</keyword>
<organism evidence="3 4">
    <name type="scientific">Rhodnius prolixus</name>
    <name type="common">Triatomid bug</name>
    <dbReference type="NCBI Taxonomy" id="13249"/>
    <lineage>
        <taxon>Eukaryota</taxon>
        <taxon>Metazoa</taxon>
        <taxon>Ecdysozoa</taxon>
        <taxon>Arthropoda</taxon>
        <taxon>Hexapoda</taxon>
        <taxon>Insecta</taxon>
        <taxon>Pterygota</taxon>
        <taxon>Neoptera</taxon>
        <taxon>Paraneoptera</taxon>
        <taxon>Hemiptera</taxon>
        <taxon>Heteroptera</taxon>
        <taxon>Panheteroptera</taxon>
        <taxon>Cimicomorpha</taxon>
        <taxon>Reduviidae</taxon>
        <taxon>Triatominae</taxon>
        <taxon>Rhodnius</taxon>
    </lineage>
</organism>
<dbReference type="Pfam" id="PF04733">
    <property type="entry name" value="Coatomer_E"/>
    <property type="match status" value="1"/>
</dbReference>
<evidence type="ECO:0000256" key="1">
    <source>
        <dbReference type="ARBA" id="ARBA00022737"/>
    </source>
</evidence>
<name>T1HG29_RHOPR</name>
<dbReference type="GO" id="GO:0031514">
    <property type="term" value="C:motile cilium"/>
    <property type="evidence" value="ECO:0007669"/>
    <property type="project" value="TreeGrafter"/>
</dbReference>
<protein>
    <submittedName>
        <fullName evidence="3">Uncharacterized protein</fullName>
    </submittedName>
</protein>
<dbReference type="eggNOG" id="ENOG502QSJ2">
    <property type="taxonomic scope" value="Eukaryota"/>
</dbReference>
<dbReference type="STRING" id="13249.T1HG29"/>
<evidence type="ECO:0000313" key="4">
    <source>
        <dbReference type="Proteomes" id="UP000015103"/>
    </source>
</evidence>
<dbReference type="GO" id="GO:0060271">
    <property type="term" value="P:cilium assembly"/>
    <property type="evidence" value="ECO:0007669"/>
    <property type="project" value="TreeGrafter"/>
</dbReference>
<reference evidence="3" key="1">
    <citation type="submission" date="2015-05" db="UniProtKB">
        <authorList>
            <consortium name="EnsemblMetazoa"/>
        </authorList>
    </citation>
    <scope>IDENTIFICATION</scope>
</reference>
<dbReference type="InterPro" id="IPR011990">
    <property type="entry name" value="TPR-like_helical_dom_sf"/>
</dbReference>
<dbReference type="PANTHER" id="PTHR44314:SF1">
    <property type="entry name" value="CILIA- AND FLAGELLA-ASSOCIATED PROTEIN 70"/>
    <property type="match status" value="1"/>
</dbReference>